<dbReference type="Pfam" id="PF06772">
    <property type="entry name" value="LtrA"/>
    <property type="match status" value="1"/>
</dbReference>
<evidence type="ECO:0000313" key="2">
    <source>
        <dbReference type="EMBL" id="BCB07276.1"/>
    </source>
</evidence>
<feature type="transmembrane region" description="Helical" evidence="1">
    <location>
        <begin position="345"/>
        <end position="362"/>
    </location>
</feature>
<feature type="transmembrane region" description="Helical" evidence="1">
    <location>
        <begin position="148"/>
        <end position="166"/>
    </location>
</feature>
<proteinExistence type="predicted"/>
<feature type="transmembrane region" description="Helical" evidence="1">
    <location>
        <begin position="213"/>
        <end position="232"/>
    </location>
</feature>
<keyword evidence="1" id="KW-1133">Transmembrane helix</keyword>
<sequence>MKATIFHNLAPKAALRNIGPGETPRVTNVELFFDLVYVFAIIQLSHFLLAHNNWAGALEAVTLFAAAWWAWNYTSWATNWLDPDHASGRVLMIVLMACALLMAIAIPHAFSSRAGLFVGAYVAMALIRAGYMSIVFRGEQMGQNYAQLCAWSAISGVFWIAGVVFPSARLELWIIAVVIDYSAPYVGFWLPGKGATPMDSWPLRGLHLLERNQQVFIIALGESILLLGGLLVSQTLGAGVLAAAAIGFLLIITLWWIYFVHLAEAGEHSFEHAADHTRLARAGLAYAHGVMVCGAIVVAVAIELIVAHPHDAIHTPTALFAFAGPTIFLVGSAMFHRTMASKLPVCYLLAGVALAAWAWLVLTMHLNGLWLGGGVLVVMITLAATAHRGGAAV</sequence>
<feature type="transmembrane region" description="Helical" evidence="1">
    <location>
        <begin position="54"/>
        <end position="71"/>
    </location>
</feature>
<feature type="transmembrane region" description="Helical" evidence="1">
    <location>
        <begin position="238"/>
        <end position="263"/>
    </location>
</feature>
<feature type="transmembrane region" description="Helical" evidence="1">
    <location>
        <begin position="172"/>
        <end position="192"/>
    </location>
</feature>
<dbReference type="InterPro" id="IPR010640">
    <property type="entry name" value="Low_temperature_requirement_A"/>
</dbReference>
<dbReference type="Proteomes" id="UP000502259">
    <property type="component" value="Chromosome"/>
</dbReference>
<dbReference type="PANTHER" id="PTHR36840">
    <property type="entry name" value="BLL5714 PROTEIN"/>
    <property type="match status" value="1"/>
</dbReference>
<feature type="transmembrane region" description="Helical" evidence="1">
    <location>
        <begin position="368"/>
        <end position="386"/>
    </location>
</feature>
<dbReference type="RefSeq" id="WP_172420345.1">
    <property type="nucleotide sequence ID" value="NZ_AP022843.1"/>
</dbReference>
<protein>
    <submittedName>
        <fullName evidence="2">Membrane protein</fullName>
    </submittedName>
</protein>
<accession>A0A6F8U2B8</accession>
<feature type="transmembrane region" description="Helical" evidence="1">
    <location>
        <begin position="313"/>
        <end position="333"/>
    </location>
</feature>
<dbReference type="PANTHER" id="PTHR36840:SF1">
    <property type="entry name" value="BLL5714 PROTEIN"/>
    <property type="match status" value="1"/>
</dbReference>
<name>A0A6F8U2B8_9GAMM</name>
<feature type="transmembrane region" description="Helical" evidence="1">
    <location>
        <begin position="284"/>
        <end position="307"/>
    </location>
</feature>
<evidence type="ECO:0000256" key="1">
    <source>
        <dbReference type="SAM" id="Phobius"/>
    </source>
</evidence>
<organism evidence="2 3">
    <name type="scientific">Halomonas hydrothermalis</name>
    <dbReference type="NCBI Taxonomy" id="115561"/>
    <lineage>
        <taxon>Bacteria</taxon>
        <taxon>Pseudomonadati</taxon>
        <taxon>Pseudomonadota</taxon>
        <taxon>Gammaproteobacteria</taxon>
        <taxon>Oceanospirillales</taxon>
        <taxon>Halomonadaceae</taxon>
        <taxon>Halomonas</taxon>
    </lineage>
</organism>
<keyword evidence="1" id="KW-0812">Transmembrane</keyword>
<feature type="transmembrane region" description="Helical" evidence="1">
    <location>
        <begin position="31"/>
        <end position="48"/>
    </location>
</feature>
<reference evidence="2 3" key="1">
    <citation type="submission" date="2020-03" db="EMBL/GenBank/DDBJ databases">
        <title>Complete Genome Sequence of Halomonas hydrothermalis Strain Slthf2, Halophilic Bacterium Isolated from Deep-Sea Hydrothermal-Vent Environments.</title>
        <authorList>
            <person name="Takeyama N."/>
            <person name="Huang M."/>
            <person name="Sato K."/>
            <person name="Galipon J."/>
            <person name="Arakawa K."/>
        </authorList>
    </citation>
    <scope>NUCLEOTIDE SEQUENCE [LARGE SCALE GENOMIC DNA]</scope>
    <source>
        <strain evidence="2 3">Slthf2</strain>
    </source>
</reference>
<keyword evidence="3" id="KW-1185">Reference proteome</keyword>
<feature type="transmembrane region" description="Helical" evidence="1">
    <location>
        <begin position="91"/>
        <end position="110"/>
    </location>
</feature>
<gene>
    <name evidence="2" type="ORF">HHSLTHF2_11660</name>
</gene>
<keyword evidence="1" id="KW-0472">Membrane</keyword>
<feature type="transmembrane region" description="Helical" evidence="1">
    <location>
        <begin position="116"/>
        <end position="136"/>
    </location>
</feature>
<evidence type="ECO:0000313" key="3">
    <source>
        <dbReference type="Proteomes" id="UP000502259"/>
    </source>
</evidence>
<dbReference type="AlphaFoldDB" id="A0A6F8U2B8"/>
<dbReference type="EMBL" id="AP022843">
    <property type="protein sequence ID" value="BCB07276.1"/>
    <property type="molecule type" value="Genomic_DNA"/>
</dbReference>